<dbReference type="Pfam" id="PF20434">
    <property type="entry name" value="BD-FAE"/>
    <property type="match status" value="1"/>
</dbReference>
<dbReference type="PANTHER" id="PTHR48081:SF33">
    <property type="entry name" value="KYNURENINE FORMAMIDASE"/>
    <property type="match status" value="1"/>
</dbReference>
<name>A0A398BR73_9RHOB</name>
<evidence type="ECO:0000313" key="3">
    <source>
        <dbReference type="EMBL" id="RID90998.1"/>
    </source>
</evidence>
<dbReference type="GO" id="GO:0016787">
    <property type="term" value="F:hydrolase activity"/>
    <property type="evidence" value="ECO:0007669"/>
    <property type="project" value="UniProtKB-KW"/>
</dbReference>
<dbReference type="InterPro" id="IPR049492">
    <property type="entry name" value="BD-FAE-like_dom"/>
</dbReference>
<evidence type="ECO:0000259" key="2">
    <source>
        <dbReference type="Pfam" id="PF20434"/>
    </source>
</evidence>
<dbReference type="InterPro" id="IPR050300">
    <property type="entry name" value="GDXG_lipolytic_enzyme"/>
</dbReference>
<dbReference type="OrthoDB" id="9771666at2"/>
<accession>A0A398BR73</accession>
<dbReference type="EMBL" id="QXXQ01000009">
    <property type="protein sequence ID" value="RID90998.1"/>
    <property type="molecule type" value="Genomic_DNA"/>
</dbReference>
<comment type="caution">
    <text evidence="3">The sequence shown here is derived from an EMBL/GenBank/DDBJ whole genome shotgun (WGS) entry which is preliminary data.</text>
</comment>
<dbReference type="AlphaFoldDB" id="A0A398BR73"/>
<dbReference type="Proteomes" id="UP000266649">
    <property type="component" value="Unassembled WGS sequence"/>
</dbReference>
<evidence type="ECO:0000313" key="4">
    <source>
        <dbReference type="Proteomes" id="UP000266649"/>
    </source>
</evidence>
<dbReference type="SUPFAM" id="SSF53474">
    <property type="entry name" value="alpha/beta-Hydrolases"/>
    <property type="match status" value="1"/>
</dbReference>
<sequence>MIRHEADWARDRLDADYTARKCCSVEAFEATIDAYAGQSALARETLPCRANLLFDDVTGQRLDLLATDPSSLRPLMVFVHGGYWRALSKEHSTFAAPMLAAHGIATAAPDYRLAPAASIADIVHDVRKSVAWLWHNAPDLGIDRSRIVVAGSSAGGHLTGALAAPDWPAQYGLPVHPLRGALPISGLFELAPLAAMTVQDWMGFTPEQIADCSPLRHLPAGGMKLGVAVAEQETAGFHRQSAAYAQATGAPLLQVAGRHHFDVILDLCEADSDLSRMLLWLF</sequence>
<protein>
    <submittedName>
        <fullName evidence="3">Alpha/beta hydrolase</fullName>
    </submittedName>
</protein>
<dbReference type="RefSeq" id="WP_119135689.1">
    <property type="nucleotide sequence ID" value="NZ_QXXQ01000009.1"/>
</dbReference>
<keyword evidence="1 3" id="KW-0378">Hydrolase</keyword>
<dbReference type="PANTHER" id="PTHR48081">
    <property type="entry name" value="AB HYDROLASE SUPERFAMILY PROTEIN C4A8.06C"/>
    <property type="match status" value="1"/>
</dbReference>
<gene>
    <name evidence="3" type="ORF">D2N39_15535</name>
</gene>
<reference evidence="3 4" key="1">
    <citation type="submission" date="2018-09" db="EMBL/GenBank/DDBJ databases">
        <title>Gemmobacter lutimaris sp. nov., a marine bacterium isolated from tidal flat.</title>
        <authorList>
            <person name="Lee D.W."/>
            <person name="Yoo Y."/>
            <person name="Kim J.-J."/>
            <person name="Kim B.S."/>
        </authorList>
    </citation>
    <scope>NUCLEOTIDE SEQUENCE [LARGE SCALE GENOMIC DNA]</scope>
    <source>
        <strain evidence="3 4">YJ-T1-11</strain>
    </source>
</reference>
<dbReference type="Gene3D" id="3.40.50.1820">
    <property type="entry name" value="alpha/beta hydrolase"/>
    <property type="match status" value="1"/>
</dbReference>
<dbReference type="InterPro" id="IPR029058">
    <property type="entry name" value="AB_hydrolase_fold"/>
</dbReference>
<feature type="domain" description="BD-FAE-like" evidence="2">
    <location>
        <begin position="70"/>
        <end position="159"/>
    </location>
</feature>
<keyword evidence="4" id="KW-1185">Reference proteome</keyword>
<organism evidence="3 4">
    <name type="scientific">Gemmobacter lutimaris</name>
    <dbReference type="NCBI Taxonomy" id="2306023"/>
    <lineage>
        <taxon>Bacteria</taxon>
        <taxon>Pseudomonadati</taxon>
        <taxon>Pseudomonadota</taxon>
        <taxon>Alphaproteobacteria</taxon>
        <taxon>Rhodobacterales</taxon>
        <taxon>Paracoccaceae</taxon>
        <taxon>Gemmobacter</taxon>
    </lineage>
</organism>
<evidence type="ECO:0000256" key="1">
    <source>
        <dbReference type="ARBA" id="ARBA00022801"/>
    </source>
</evidence>
<proteinExistence type="predicted"/>